<evidence type="ECO:0000313" key="2">
    <source>
        <dbReference type="EMBL" id="KAB0675812.1"/>
    </source>
</evidence>
<feature type="transmembrane region" description="Helical" evidence="1">
    <location>
        <begin position="12"/>
        <end position="33"/>
    </location>
</feature>
<dbReference type="AlphaFoldDB" id="A0A7V7PKE3"/>
<keyword evidence="1" id="KW-1133">Transmembrane helix</keyword>
<keyword evidence="1" id="KW-0812">Transmembrane</keyword>
<comment type="caution">
    <text evidence="2">The sequence shown here is derived from an EMBL/GenBank/DDBJ whole genome shotgun (WGS) entry which is preliminary data.</text>
</comment>
<dbReference type="RefSeq" id="WP_150973919.1">
    <property type="nucleotide sequence ID" value="NZ_VZDO01000029.1"/>
</dbReference>
<keyword evidence="3" id="KW-1185">Reference proteome</keyword>
<keyword evidence="1" id="KW-0472">Membrane</keyword>
<gene>
    <name evidence="2" type="ORF">F6X38_22670</name>
</gene>
<accession>A0A7V7PKE3</accession>
<organism evidence="2 3">
    <name type="scientific">Plantimonas leprariae</name>
    <dbReference type="NCBI Taxonomy" id="2615207"/>
    <lineage>
        <taxon>Bacteria</taxon>
        <taxon>Pseudomonadati</taxon>
        <taxon>Pseudomonadota</taxon>
        <taxon>Alphaproteobacteria</taxon>
        <taxon>Hyphomicrobiales</taxon>
        <taxon>Aurantimonadaceae</taxon>
        <taxon>Plantimonas</taxon>
    </lineage>
</organism>
<evidence type="ECO:0000313" key="3">
    <source>
        <dbReference type="Proteomes" id="UP000432089"/>
    </source>
</evidence>
<protein>
    <submittedName>
        <fullName evidence="2">DUF1127 domain-containing protein</fullName>
    </submittedName>
</protein>
<evidence type="ECO:0000256" key="1">
    <source>
        <dbReference type="SAM" id="Phobius"/>
    </source>
</evidence>
<dbReference type="EMBL" id="VZDO01000029">
    <property type="protein sequence ID" value="KAB0675812.1"/>
    <property type="molecule type" value="Genomic_DNA"/>
</dbReference>
<dbReference type="Proteomes" id="UP000432089">
    <property type="component" value="Unassembled WGS sequence"/>
</dbReference>
<reference evidence="2 3" key="1">
    <citation type="submission" date="2019-09" db="EMBL/GenBank/DDBJ databases">
        <title>YIM 132180 draft genome.</title>
        <authorList>
            <person name="Zhang K."/>
        </authorList>
    </citation>
    <scope>NUCLEOTIDE SEQUENCE [LARGE SCALE GENOMIC DNA]</scope>
    <source>
        <strain evidence="2 3">YIM 132180</strain>
    </source>
</reference>
<proteinExistence type="predicted"/>
<sequence>MSMFSRSGDAPSFGLPSLSVAVAAVGAIGRTIAHRRAALRVAELPDYLLTDIGIKRDDVHEALSSDWHDDPTYRLAVKAAEHRQGR</sequence>
<name>A0A7V7PKE3_9HYPH</name>